<keyword evidence="3" id="KW-1185">Reference proteome</keyword>
<gene>
    <name evidence="2" type="ORF">FHX68_2635</name>
</gene>
<dbReference type="OrthoDB" id="5114036at2"/>
<proteinExistence type="predicted"/>
<dbReference type="AlphaFoldDB" id="A0A4Y3US21"/>
<keyword evidence="1" id="KW-0732">Signal</keyword>
<organism evidence="2 3">
    <name type="scientific">Microbacterium lacticum</name>
    <dbReference type="NCBI Taxonomy" id="33885"/>
    <lineage>
        <taxon>Bacteria</taxon>
        <taxon>Bacillati</taxon>
        <taxon>Actinomycetota</taxon>
        <taxon>Actinomycetes</taxon>
        <taxon>Micrococcales</taxon>
        <taxon>Microbacteriaceae</taxon>
        <taxon>Microbacterium</taxon>
    </lineage>
</organism>
<comment type="caution">
    <text evidence="2">The sequence shown here is derived from an EMBL/GenBank/DDBJ whole genome shotgun (WGS) entry which is preliminary data.</text>
</comment>
<name>A0A4Y3US21_9MICO</name>
<evidence type="ECO:0000256" key="1">
    <source>
        <dbReference type="SAM" id="SignalP"/>
    </source>
</evidence>
<sequence>MDARTTSRFAVVAGAVLLVASLTGCTGSGSGVASDSDGASGSVIAPVSVPITEVVSFVDGRTDGSATFNPGVKALEVGDSDVTLTNSSTGQSVSFEVEVTAPR</sequence>
<evidence type="ECO:0000313" key="3">
    <source>
        <dbReference type="Proteomes" id="UP000319804"/>
    </source>
</evidence>
<reference evidence="2 3" key="1">
    <citation type="submission" date="2019-06" db="EMBL/GenBank/DDBJ databases">
        <title>Sequencing the genomes of 1000 actinobacteria strains.</title>
        <authorList>
            <person name="Klenk H.-P."/>
        </authorList>
    </citation>
    <scope>NUCLEOTIDE SEQUENCE [LARGE SCALE GENOMIC DNA]</scope>
    <source>
        <strain evidence="2 3">DSM 20427</strain>
    </source>
</reference>
<accession>A0A4Y3US21</accession>
<evidence type="ECO:0000313" key="2">
    <source>
        <dbReference type="EMBL" id="TQM91415.1"/>
    </source>
</evidence>
<feature type="signal peptide" evidence="1">
    <location>
        <begin position="1"/>
        <end position="24"/>
    </location>
</feature>
<dbReference type="Proteomes" id="UP000319804">
    <property type="component" value="Unassembled WGS sequence"/>
</dbReference>
<dbReference type="PROSITE" id="PS51257">
    <property type="entry name" value="PROKAR_LIPOPROTEIN"/>
    <property type="match status" value="1"/>
</dbReference>
<dbReference type="RefSeq" id="WP_141381337.1">
    <property type="nucleotide sequence ID" value="NZ_BJNA01000065.1"/>
</dbReference>
<feature type="chain" id="PRO_5038556090" evidence="1">
    <location>
        <begin position="25"/>
        <end position="103"/>
    </location>
</feature>
<dbReference type="EMBL" id="VFPS01000005">
    <property type="protein sequence ID" value="TQM91415.1"/>
    <property type="molecule type" value="Genomic_DNA"/>
</dbReference>
<protein>
    <submittedName>
        <fullName evidence="2">Uncharacterized protein</fullName>
    </submittedName>
</protein>